<protein>
    <submittedName>
        <fullName evidence="1">Uncharacterized protein</fullName>
    </submittedName>
</protein>
<reference evidence="1 2" key="1">
    <citation type="submission" date="2018-08" db="EMBL/GenBank/DDBJ databases">
        <title>Genomic Encyclopedia of Archaeal and Bacterial Type Strains, Phase II (KMG-II): from individual species to whole genera.</title>
        <authorList>
            <person name="Goeker M."/>
        </authorList>
    </citation>
    <scope>NUCLEOTIDE SEQUENCE [LARGE SCALE GENOMIC DNA]</scope>
    <source>
        <strain evidence="1 2">ATCC 27112</strain>
    </source>
</reference>
<organism evidence="1 2">
    <name type="scientific">Anaeroplasma bactoclasticum</name>
    <dbReference type="NCBI Taxonomy" id="2088"/>
    <lineage>
        <taxon>Bacteria</taxon>
        <taxon>Bacillati</taxon>
        <taxon>Mycoplasmatota</taxon>
        <taxon>Mollicutes</taxon>
        <taxon>Anaeroplasmatales</taxon>
        <taxon>Anaeroplasmataceae</taxon>
        <taxon>Anaeroplasma</taxon>
    </lineage>
</organism>
<sequence length="99" mass="11361">MKIVKKLVEVEVEVLEYTDIAAKIIGLRAGDFTIFKSKDFENNDLEGDMLKAFSSLGIEEADSLSNEIILYKHPRHKSLTYTAQWNKDKTELTITRIQL</sequence>
<dbReference type="RefSeq" id="WP_119016565.1">
    <property type="nucleotide sequence ID" value="NZ_QXEV01000018.1"/>
</dbReference>
<evidence type="ECO:0000313" key="2">
    <source>
        <dbReference type="Proteomes" id="UP000266506"/>
    </source>
</evidence>
<accession>A0A397RV31</accession>
<evidence type="ECO:0000313" key="1">
    <source>
        <dbReference type="EMBL" id="RIA75477.1"/>
    </source>
</evidence>
<dbReference type="Proteomes" id="UP000266506">
    <property type="component" value="Unassembled WGS sequence"/>
</dbReference>
<dbReference type="EMBL" id="QXEV01000018">
    <property type="protein sequence ID" value="RIA75477.1"/>
    <property type="molecule type" value="Genomic_DNA"/>
</dbReference>
<name>A0A397RV31_9MOLU</name>
<comment type="caution">
    <text evidence="1">The sequence shown here is derived from an EMBL/GenBank/DDBJ whole genome shotgun (WGS) entry which is preliminary data.</text>
</comment>
<dbReference type="AlphaFoldDB" id="A0A397RV31"/>
<dbReference type="InParanoid" id="A0A397RV31"/>
<gene>
    <name evidence="1" type="ORF">EI71_01442</name>
</gene>
<keyword evidence="2" id="KW-1185">Reference proteome</keyword>
<proteinExistence type="predicted"/>